<reference evidence="1" key="1">
    <citation type="submission" date="2020-08" db="EMBL/GenBank/DDBJ databases">
        <title>Genetic structure, function and evolution of capsule biosynthesis loci in Vibrio parahaemolyticus.</title>
        <authorList>
            <person name="Li L."/>
            <person name="Bian S."/>
        </authorList>
    </citation>
    <scope>NUCLEOTIDE SEQUENCE</scope>
    <source>
        <strain evidence="1">VP236</strain>
    </source>
</reference>
<sequence>MDKENFSMKKIITLSYYADFSRFFNCTFSFAEKNKIDHIDLCVNFSAKAYNILNNVKSVYLPLAVKDYNANNLDFDTSSDIYDDVEVYYLENTPSWYSTKKKQYLNYFYDLFLQEKPDLVIVSGDSRVAANCCSVIAKLLGLKLLHMEQGPINTTILDPIGVNANCSFRSNNYTSKNDRYLSSKKNEKIAKWNNYKWYRVLDLLSTPITSFFYKEVENNWSGFIKKNGIKQSLNACSNFTNKKILLILQVPHDVNMKVHSPHFSNHTDIIRAVRDAIPDEYTLIVREHPLFKGQYDEELYFLVESSHNVVISNNDRLDVAINSSELTIVNNSTVGLEALFLNSPLVVLGNSYYDNPKFVYKYNGSGLDKLILKAISEPIDSLIVTERLNYLFNEHFIDGHFRDLDTKRFQSIWRVIDELLI</sequence>
<protein>
    <recommendedName>
        <fullName evidence="2">Capsule polysaccharide biosynthesis protein</fullName>
    </recommendedName>
</protein>
<dbReference type="EMBL" id="MT898307">
    <property type="protein sequence ID" value="QOS25876.1"/>
    <property type="molecule type" value="Genomic_DNA"/>
</dbReference>
<dbReference type="GO" id="GO:0015774">
    <property type="term" value="P:polysaccharide transport"/>
    <property type="evidence" value="ECO:0007669"/>
    <property type="project" value="InterPro"/>
</dbReference>
<name>A0A7M1WFK1_VIBPH</name>
<proteinExistence type="predicted"/>
<dbReference type="SUPFAM" id="SSF53756">
    <property type="entry name" value="UDP-Glycosyltransferase/glycogen phosphorylase"/>
    <property type="match status" value="1"/>
</dbReference>
<accession>A0A7M1WFK1</accession>
<dbReference type="InterPro" id="IPR043148">
    <property type="entry name" value="TagF_C"/>
</dbReference>
<dbReference type="AlphaFoldDB" id="A0A7M1WFK1"/>
<dbReference type="GO" id="GO:0000271">
    <property type="term" value="P:polysaccharide biosynthetic process"/>
    <property type="evidence" value="ECO:0007669"/>
    <property type="project" value="InterPro"/>
</dbReference>
<evidence type="ECO:0000313" key="1">
    <source>
        <dbReference type="EMBL" id="QOS25876.1"/>
    </source>
</evidence>
<dbReference type="Pfam" id="PF05159">
    <property type="entry name" value="Capsule_synth"/>
    <property type="match status" value="1"/>
</dbReference>
<dbReference type="InterPro" id="IPR007833">
    <property type="entry name" value="Capsule_polysaccharide_synth"/>
</dbReference>
<organism evidence="1">
    <name type="scientific">Vibrio parahaemolyticus</name>
    <dbReference type="NCBI Taxonomy" id="670"/>
    <lineage>
        <taxon>Bacteria</taxon>
        <taxon>Pseudomonadati</taxon>
        <taxon>Pseudomonadota</taxon>
        <taxon>Gammaproteobacteria</taxon>
        <taxon>Vibrionales</taxon>
        <taxon>Vibrionaceae</taxon>
        <taxon>Vibrio</taxon>
    </lineage>
</organism>
<gene>
    <name evidence="1" type="ORF">VP236_00014</name>
</gene>
<evidence type="ECO:0008006" key="2">
    <source>
        <dbReference type="Google" id="ProtNLM"/>
    </source>
</evidence>
<dbReference type="Gene3D" id="3.40.50.12580">
    <property type="match status" value="1"/>
</dbReference>